<reference evidence="23" key="1">
    <citation type="journal article" date="2019" name="Int. J. Syst. Evol. Microbiol.">
        <title>The Global Catalogue of Microorganisms (GCM) 10K type strain sequencing project: providing services to taxonomists for standard genome sequencing and annotation.</title>
        <authorList>
            <consortium name="The Broad Institute Genomics Platform"/>
            <consortium name="The Broad Institute Genome Sequencing Center for Infectious Disease"/>
            <person name="Wu L."/>
            <person name="Ma J."/>
        </authorList>
    </citation>
    <scope>NUCLEOTIDE SEQUENCE [LARGE SCALE GENOMIC DNA]</scope>
    <source>
        <strain evidence="23">KCTC 23707</strain>
    </source>
</reference>
<feature type="region of interest" description="Disordered" evidence="18">
    <location>
        <begin position="303"/>
        <end position="339"/>
    </location>
</feature>
<dbReference type="InterPro" id="IPR002421">
    <property type="entry name" value="5-3_exonuclease"/>
</dbReference>
<dbReference type="NCBIfam" id="TIGR00593">
    <property type="entry name" value="pola"/>
    <property type="match status" value="1"/>
</dbReference>
<evidence type="ECO:0000256" key="14">
    <source>
        <dbReference type="ARBA" id="ARBA00023204"/>
    </source>
</evidence>
<dbReference type="SUPFAM" id="SSF53098">
    <property type="entry name" value="Ribonuclease H-like"/>
    <property type="match status" value="1"/>
</dbReference>
<keyword evidence="13 17" id="KW-0238">DNA-binding</keyword>
<dbReference type="InterPro" id="IPR036279">
    <property type="entry name" value="5-3_exonuclease_C_sf"/>
</dbReference>
<comment type="subunit">
    <text evidence="2">Single-chain monomer with multiple functions.</text>
</comment>
<dbReference type="SUPFAM" id="SSF56672">
    <property type="entry name" value="DNA/RNA polymerases"/>
    <property type="match status" value="1"/>
</dbReference>
<dbReference type="PANTHER" id="PTHR10133:SF27">
    <property type="entry name" value="DNA POLYMERASE NU"/>
    <property type="match status" value="1"/>
</dbReference>
<dbReference type="SUPFAM" id="SSF88723">
    <property type="entry name" value="PIN domain-like"/>
    <property type="match status" value="1"/>
</dbReference>
<dbReference type="PANTHER" id="PTHR10133">
    <property type="entry name" value="DNA POLYMERASE I"/>
    <property type="match status" value="1"/>
</dbReference>
<keyword evidence="11 17" id="KW-0269">Exonuclease</keyword>
<evidence type="ECO:0000256" key="8">
    <source>
        <dbReference type="ARBA" id="ARBA00022722"/>
    </source>
</evidence>
<dbReference type="PRINTS" id="PR00868">
    <property type="entry name" value="DNAPOLI"/>
</dbReference>
<dbReference type="Pfam" id="PF00476">
    <property type="entry name" value="DNA_pol_A"/>
    <property type="match status" value="1"/>
</dbReference>
<proteinExistence type="inferred from homology"/>
<dbReference type="RefSeq" id="WP_378797740.1">
    <property type="nucleotide sequence ID" value="NZ_JBHUER010000003.1"/>
</dbReference>
<dbReference type="Gene3D" id="1.20.1060.10">
    <property type="entry name" value="Taq DNA Polymerase, Chain T, domain 4"/>
    <property type="match status" value="1"/>
</dbReference>
<comment type="caution">
    <text evidence="22">The sequence shown here is derived from an EMBL/GenBank/DDBJ whole genome shotgun (WGS) entry which is preliminary data.</text>
</comment>
<evidence type="ECO:0000256" key="2">
    <source>
        <dbReference type="ARBA" id="ARBA00011541"/>
    </source>
</evidence>
<dbReference type="SMART" id="SM00482">
    <property type="entry name" value="POLAc"/>
    <property type="match status" value="1"/>
</dbReference>
<dbReference type="NCBIfam" id="NF004397">
    <property type="entry name" value="PRK05755.1"/>
    <property type="match status" value="1"/>
</dbReference>
<dbReference type="InterPro" id="IPR008918">
    <property type="entry name" value="HhH2"/>
</dbReference>
<dbReference type="CDD" id="cd06139">
    <property type="entry name" value="DNA_polA_I_Ecoli_like_exo"/>
    <property type="match status" value="1"/>
</dbReference>
<dbReference type="Gene3D" id="3.30.70.370">
    <property type="match status" value="1"/>
</dbReference>
<keyword evidence="12 17" id="KW-0239">DNA-directed DNA polymerase</keyword>
<dbReference type="EMBL" id="JBHUER010000003">
    <property type="protein sequence ID" value="MFD1702435.1"/>
    <property type="molecule type" value="Genomic_DNA"/>
</dbReference>
<accession>A0ABW4K330</accession>
<feature type="domain" description="5'-3' exonuclease" evidence="20">
    <location>
        <begin position="10"/>
        <end position="269"/>
    </location>
</feature>
<dbReference type="Proteomes" id="UP001597308">
    <property type="component" value="Unassembled WGS sequence"/>
</dbReference>
<protein>
    <recommendedName>
        <fullName evidence="4 16">DNA polymerase I</fullName>
        <ecNumber evidence="3 16">2.7.7.7</ecNumber>
    </recommendedName>
</protein>
<evidence type="ECO:0000256" key="9">
    <source>
        <dbReference type="ARBA" id="ARBA00022763"/>
    </source>
</evidence>
<dbReference type="InterPro" id="IPR043502">
    <property type="entry name" value="DNA/RNA_pol_sf"/>
</dbReference>
<evidence type="ECO:0000256" key="12">
    <source>
        <dbReference type="ARBA" id="ARBA00022932"/>
    </source>
</evidence>
<dbReference type="PROSITE" id="PS00447">
    <property type="entry name" value="DNA_POLYMERASE_A"/>
    <property type="match status" value="1"/>
</dbReference>
<comment type="catalytic activity">
    <reaction evidence="15 17">
        <text>DNA(n) + a 2'-deoxyribonucleoside 5'-triphosphate = DNA(n+1) + diphosphate</text>
        <dbReference type="Rhea" id="RHEA:22508"/>
        <dbReference type="Rhea" id="RHEA-COMP:17339"/>
        <dbReference type="Rhea" id="RHEA-COMP:17340"/>
        <dbReference type="ChEBI" id="CHEBI:33019"/>
        <dbReference type="ChEBI" id="CHEBI:61560"/>
        <dbReference type="ChEBI" id="CHEBI:173112"/>
        <dbReference type="EC" id="2.7.7.7"/>
    </reaction>
</comment>
<dbReference type="Gene3D" id="3.40.50.1010">
    <property type="entry name" value="5'-nuclease"/>
    <property type="match status" value="1"/>
</dbReference>
<dbReference type="SMART" id="SM00475">
    <property type="entry name" value="53EXOc"/>
    <property type="match status" value="1"/>
</dbReference>
<evidence type="ECO:0000256" key="17">
    <source>
        <dbReference type="RuleBase" id="RU004460"/>
    </source>
</evidence>
<evidence type="ECO:0000256" key="10">
    <source>
        <dbReference type="ARBA" id="ARBA00022801"/>
    </source>
</evidence>
<keyword evidence="9 17" id="KW-0227">DNA damage</keyword>
<dbReference type="InterPro" id="IPR012337">
    <property type="entry name" value="RNaseH-like_sf"/>
</dbReference>
<comment type="function">
    <text evidence="17">In addition to polymerase activity, this DNA polymerase exhibits 3'-5' and 5'-3' exonuclease activity.</text>
</comment>
<dbReference type="Pfam" id="PF01367">
    <property type="entry name" value="5_3_exonuc"/>
    <property type="match status" value="1"/>
</dbReference>
<dbReference type="CDD" id="cd09898">
    <property type="entry name" value="H3TH_53EXO"/>
    <property type="match status" value="1"/>
</dbReference>
<comment type="similarity">
    <text evidence="1 17">Belongs to the DNA polymerase type-A family.</text>
</comment>
<dbReference type="InterPro" id="IPR002298">
    <property type="entry name" value="DNA_polymerase_A"/>
</dbReference>
<evidence type="ECO:0000256" key="11">
    <source>
        <dbReference type="ARBA" id="ARBA00022839"/>
    </source>
</evidence>
<evidence type="ECO:0000259" key="20">
    <source>
        <dbReference type="SMART" id="SM00475"/>
    </source>
</evidence>
<keyword evidence="23" id="KW-1185">Reference proteome</keyword>
<dbReference type="InterPro" id="IPR002562">
    <property type="entry name" value="3'-5'_exonuclease_dom"/>
</dbReference>
<keyword evidence="5 17" id="KW-0808">Transferase</keyword>
<evidence type="ECO:0000256" key="1">
    <source>
        <dbReference type="ARBA" id="ARBA00007705"/>
    </source>
</evidence>
<dbReference type="Pfam" id="PF02739">
    <property type="entry name" value="5_3_exonuc_N"/>
    <property type="match status" value="1"/>
</dbReference>
<dbReference type="CDD" id="cd09859">
    <property type="entry name" value="PIN_53EXO"/>
    <property type="match status" value="1"/>
</dbReference>
<dbReference type="Gene3D" id="1.10.150.20">
    <property type="entry name" value="5' to 3' exonuclease, C-terminal subdomain"/>
    <property type="match status" value="2"/>
</dbReference>
<dbReference type="Pfam" id="PF01612">
    <property type="entry name" value="DNA_pol_A_exo1"/>
    <property type="match status" value="1"/>
</dbReference>
<dbReference type="SUPFAM" id="SSF47807">
    <property type="entry name" value="5' to 3' exonuclease, C-terminal subdomain"/>
    <property type="match status" value="1"/>
</dbReference>
<keyword evidence="7 17" id="KW-0235">DNA replication</keyword>
<dbReference type="InterPro" id="IPR029060">
    <property type="entry name" value="PIN-like_dom_sf"/>
</dbReference>
<dbReference type="CDD" id="cd08637">
    <property type="entry name" value="DNA_pol_A_pol_I_C"/>
    <property type="match status" value="1"/>
</dbReference>
<feature type="domain" description="3'-5' exonuclease" evidence="19">
    <location>
        <begin position="378"/>
        <end position="575"/>
    </location>
</feature>
<keyword evidence="14 17" id="KW-0234">DNA repair</keyword>
<dbReference type="EC" id="2.7.7.7" evidence="3 16"/>
<keyword evidence="6 17" id="KW-0548">Nucleotidyltransferase</keyword>
<organism evidence="22 23">
    <name type="scientific">Methylopila henanensis</name>
    <dbReference type="NCBI Taxonomy" id="873516"/>
    <lineage>
        <taxon>Bacteria</taxon>
        <taxon>Pseudomonadati</taxon>
        <taxon>Pseudomonadota</taxon>
        <taxon>Alphaproteobacteria</taxon>
        <taxon>Hyphomicrobiales</taxon>
        <taxon>Methylopilaceae</taxon>
        <taxon>Methylopila</taxon>
    </lineage>
</organism>
<sequence>MPSRPVAKGDHVVLVDGSSYIFRAFHALPPLTRPSDGLPVGAVSGFCNMLWKLLRDAGWVDPTHLAVVFDKSETTFRKEVYADYKANRSEPPEDLIPQFPLIRNATRAFSIPALEQAGYEADDLIATYARLASEAGAETTIVGSDKDLFQLVGGGVTMLDPVKDKRIGPDEVFEKFGVRPEKMIDLQALAGDSVDNVPGVPGIGAKTAAQLLEEYGDLETLLERAHEIKQPKRRENLIANAELARISKRLVTLDQHMTLDVPLEALGVDEPNPTRLVAFLKAMEFNTLTRRVAEATGVDIASVTPDAEMMSTRRPAPSPSPEADGAALDAEPDSPASRAGEIDRLERAAATADGATPQALAEKLRAEAATVAVDRAGYDVVRDPERLAEWIAAIREQGHVAFGLEASSIDPMRAEIVGVSLAVAPGLAAYVPLGHVSAGGDLLSEGGAGPVEGQIPEAEALTLLSDVLEDDSILKIGHGVKFGLTLLAERGRGVAPYDDVLLMSYVLDSGLGGQGLDELARRHLGHAMITADEVTGTGRARLPLEQAPIDKVAPYAAERADSSLRLWRLFKQRLIAERMTTVYETLERPMPATLSVMERRGIAIDRAMLSRLSGELAQRMGALEAEIHSRAGEPFNLGSPKQLGDILFGKMGLPGAKKTKTGAWGTAANVLEELAAAGHDLPRLILDWRQLSKLKSTYADALPTYLHPDTRRVHTNFQLAATTTGRLSSTEPNIQNIPIRTEEGRKIRRAFVAEEGRKLISADYSQIELRVLAHMADIPQLRQAFADGLDIHAMTASEMFGVPVEGMPADVRRRAKAINFGIIYGISAFGLANQLSIGREEAGLYIRTYFERFPGIRDYMEATKAAAREDGYVTTIFGRKCHYPLINAKNPAERANYERAAINAPIQGSAADIIRRAMARMEAALSDAGLSAKMLLQVHDELVFEAPDDEVEATLPVVARVMEQAPLPALQLSVPLKVDARAAENWDEAH</sequence>
<evidence type="ECO:0000256" key="13">
    <source>
        <dbReference type="ARBA" id="ARBA00023125"/>
    </source>
</evidence>
<dbReference type="Gene3D" id="3.30.420.10">
    <property type="entry name" value="Ribonuclease H-like superfamily/Ribonuclease H"/>
    <property type="match status" value="1"/>
</dbReference>
<dbReference type="SMART" id="SM00279">
    <property type="entry name" value="HhH2"/>
    <property type="match status" value="1"/>
</dbReference>
<dbReference type="InterPro" id="IPR020046">
    <property type="entry name" value="5-3_exonucl_a-hlix_arch_N"/>
</dbReference>
<evidence type="ECO:0000256" key="3">
    <source>
        <dbReference type="ARBA" id="ARBA00012417"/>
    </source>
</evidence>
<dbReference type="InterPro" id="IPR036397">
    <property type="entry name" value="RNaseH_sf"/>
</dbReference>
<dbReference type="InterPro" id="IPR001098">
    <property type="entry name" value="DNA-dir_DNA_pol_A_palm_dom"/>
</dbReference>
<evidence type="ECO:0000256" key="5">
    <source>
        <dbReference type="ARBA" id="ARBA00022679"/>
    </source>
</evidence>
<name>A0ABW4K330_9HYPH</name>
<dbReference type="GO" id="GO:0003887">
    <property type="term" value="F:DNA-directed DNA polymerase activity"/>
    <property type="evidence" value="ECO:0007669"/>
    <property type="project" value="UniProtKB-EC"/>
</dbReference>
<evidence type="ECO:0000313" key="22">
    <source>
        <dbReference type="EMBL" id="MFD1702435.1"/>
    </source>
</evidence>
<keyword evidence="8" id="KW-0540">Nuclease</keyword>
<evidence type="ECO:0000256" key="15">
    <source>
        <dbReference type="ARBA" id="ARBA00049244"/>
    </source>
</evidence>
<feature type="domain" description="DNA-directed DNA polymerase family A palm" evidence="21">
    <location>
        <begin position="744"/>
        <end position="950"/>
    </location>
</feature>
<dbReference type="InterPro" id="IPR018320">
    <property type="entry name" value="DNA_polymerase_1"/>
</dbReference>
<evidence type="ECO:0000256" key="7">
    <source>
        <dbReference type="ARBA" id="ARBA00022705"/>
    </source>
</evidence>
<evidence type="ECO:0000256" key="18">
    <source>
        <dbReference type="SAM" id="MobiDB-lite"/>
    </source>
</evidence>
<dbReference type="InterPro" id="IPR020045">
    <property type="entry name" value="DNA_polI_H3TH"/>
</dbReference>
<evidence type="ECO:0000256" key="6">
    <source>
        <dbReference type="ARBA" id="ARBA00022695"/>
    </source>
</evidence>
<evidence type="ECO:0000313" key="23">
    <source>
        <dbReference type="Proteomes" id="UP001597308"/>
    </source>
</evidence>
<dbReference type="InterPro" id="IPR019760">
    <property type="entry name" value="DNA-dir_DNA_pol_A_CS"/>
</dbReference>
<dbReference type="SMART" id="SM00474">
    <property type="entry name" value="35EXOc"/>
    <property type="match status" value="1"/>
</dbReference>
<gene>
    <name evidence="17 22" type="primary">polA</name>
    <name evidence="22" type="ORF">ACFSCV_05385</name>
</gene>
<evidence type="ECO:0000256" key="16">
    <source>
        <dbReference type="NCBIfam" id="TIGR00593"/>
    </source>
</evidence>
<evidence type="ECO:0000259" key="19">
    <source>
        <dbReference type="SMART" id="SM00474"/>
    </source>
</evidence>
<keyword evidence="10 17" id="KW-0378">Hydrolase</keyword>
<evidence type="ECO:0000259" key="21">
    <source>
        <dbReference type="SMART" id="SM00482"/>
    </source>
</evidence>
<evidence type="ECO:0000256" key="4">
    <source>
        <dbReference type="ARBA" id="ARBA00020311"/>
    </source>
</evidence>